<dbReference type="Pfam" id="PF04542">
    <property type="entry name" value="Sigma70_r2"/>
    <property type="match status" value="1"/>
</dbReference>
<keyword evidence="4" id="KW-0804">Transcription</keyword>
<dbReference type="SUPFAM" id="SSF88659">
    <property type="entry name" value="Sigma3 and sigma4 domains of RNA polymerase sigma factors"/>
    <property type="match status" value="1"/>
</dbReference>
<dbReference type="InterPro" id="IPR013325">
    <property type="entry name" value="RNA_pol_sigma_r2"/>
</dbReference>
<dbReference type="SUPFAM" id="SSF88946">
    <property type="entry name" value="Sigma2 domain of RNA polymerase sigma factors"/>
    <property type="match status" value="1"/>
</dbReference>
<gene>
    <name evidence="7" type="ORF">ACFFRH_41095</name>
</gene>
<dbReference type="InterPro" id="IPR039425">
    <property type="entry name" value="RNA_pol_sigma-70-like"/>
</dbReference>
<dbReference type="InterPro" id="IPR007627">
    <property type="entry name" value="RNA_pol_sigma70_r2"/>
</dbReference>
<evidence type="ECO:0000259" key="6">
    <source>
        <dbReference type="Pfam" id="PF08281"/>
    </source>
</evidence>
<evidence type="ECO:0000256" key="2">
    <source>
        <dbReference type="ARBA" id="ARBA00023015"/>
    </source>
</evidence>
<dbReference type="RefSeq" id="WP_386163342.1">
    <property type="nucleotide sequence ID" value="NZ_JBHMBS010000041.1"/>
</dbReference>
<keyword evidence="2" id="KW-0805">Transcription regulation</keyword>
<dbReference type="NCBIfam" id="TIGR02937">
    <property type="entry name" value="sigma70-ECF"/>
    <property type="match status" value="1"/>
</dbReference>
<dbReference type="Pfam" id="PF08281">
    <property type="entry name" value="Sigma70_r4_2"/>
    <property type="match status" value="1"/>
</dbReference>
<evidence type="ECO:0000313" key="8">
    <source>
        <dbReference type="Proteomes" id="UP001589610"/>
    </source>
</evidence>
<dbReference type="InterPro" id="IPR013249">
    <property type="entry name" value="RNA_pol_sigma70_r4_t2"/>
</dbReference>
<accession>A0ABV5TSB2</accession>
<dbReference type="EMBL" id="JBHMBS010000041">
    <property type="protein sequence ID" value="MFB9681909.1"/>
    <property type="molecule type" value="Genomic_DNA"/>
</dbReference>
<dbReference type="Proteomes" id="UP001589610">
    <property type="component" value="Unassembled WGS sequence"/>
</dbReference>
<feature type="domain" description="RNA polymerase sigma-70 region 2" evidence="5">
    <location>
        <begin position="55"/>
        <end position="112"/>
    </location>
</feature>
<reference evidence="7 8" key="1">
    <citation type="submission" date="2024-09" db="EMBL/GenBank/DDBJ databases">
        <authorList>
            <person name="Sun Q."/>
            <person name="Mori K."/>
        </authorList>
    </citation>
    <scope>NUCLEOTIDE SEQUENCE [LARGE SCALE GENOMIC DNA]</scope>
    <source>
        <strain evidence="7 8">JCM 3028</strain>
    </source>
</reference>
<evidence type="ECO:0000313" key="7">
    <source>
        <dbReference type="EMBL" id="MFB9681909.1"/>
    </source>
</evidence>
<dbReference type="InterPro" id="IPR036388">
    <property type="entry name" value="WH-like_DNA-bd_sf"/>
</dbReference>
<evidence type="ECO:0000256" key="1">
    <source>
        <dbReference type="ARBA" id="ARBA00010641"/>
    </source>
</evidence>
<keyword evidence="8" id="KW-1185">Reference proteome</keyword>
<dbReference type="Gene3D" id="1.10.1740.10">
    <property type="match status" value="1"/>
</dbReference>
<feature type="domain" description="RNA polymerase sigma factor 70 region 4 type 2" evidence="6">
    <location>
        <begin position="156"/>
        <end position="207"/>
    </location>
</feature>
<proteinExistence type="inferred from homology"/>
<dbReference type="Gene3D" id="1.10.10.10">
    <property type="entry name" value="Winged helix-like DNA-binding domain superfamily/Winged helix DNA-binding domain"/>
    <property type="match status" value="1"/>
</dbReference>
<evidence type="ECO:0000259" key="5">
    <source>
        <dbReference type="Pfam" id="PF04542"/>
    </source>
</evidence>
<dbReference type="PANTHER" id="PTHR43133">
    <property type="entry name" value="RNA POLYMERASE ECF-TYPE SIGMA FACTO"/>
    <property type="match status" value="1"/>
</dbReference>
<comment type="caution">
    <text evidence="7">The sequence shown here is derived from an EMBL/GenBank/DDBJ whole genome shotgun (WGS) entry which is preliminary data.</text>
</comment>
<sequence>MAYDDAAVEPLFLTGCHEGWPGPAGTTGPVEVKALPDGGEVSVVSPRQAAVADFYAREAKKLLGFVMRLGTGDPDLAADIAQATFLEAWKNWDTIREHRAWIRRVAERKLLQAKDFARLRETPVAELPDVERTMAPGHRSELLRPDAALELSEQTRQVIRMIAELPNLQRTVLAWHLDHYSNQEIARHLRMTPAAVRQNLKRAKSTLKIAYYGGEA</sequence>
<evidence type="ECO:0000256" key="4">
    <source>
        <dbReference type="ARBA" id="ARBA00023163"/>
    </source>
</evidence>
<name>A0ABV5TSB2_9ACTN</name>
<comment type="similarity">
    <text evidence="1">Belongs to the sigma-70 factor family. ECF subfamily.</text>
</comment>
<protein>
    <submittedName>
        <fullName evidence="7">RNA polymerase sigma factor</fullName>
    </submittedName>
</protein>
<evidence type="ECO:0000256" key="3">
    <source>
        <dbReference type="ARBA" id="ARBA00023082"/>
    </source>
</evidence>
<dbReference type="PANTHER" id="PTHR43133:SF46">
    <property type="entry name" value="RNA POLYMERASE SIGMA-70 FACTOR ECF SUBFAMILY"/>
    <property type="match status" value="1"/>
</dbReference>
<dbReference type="InterPro" id="IPR014284">
    <property type="entry name" value="RNA_pol_sigma-70_dom"/>
</dbReference>
<dbReference type="InterPro" id="IPR013324">
    <property type="entry name" value="RNA_pol_sigma_r3/r4-like"/>
</dbReference>
<organism evidence="7 8">
    <name type="scientific">Streptosporangium vulgare</name>
    <dbReference type="NCBI Taxonomy" id="46190"/>
    <lineage>
        <taxon>Bacteria</taxon>
        <taxon>Bacillati</taxon>
        <taxon>Actinomycetota</taxon>
        <taxon>Actinomycetes</taxon>
        <taxon>Streptosporangiales</taxon>
        <taxon>Streptosporangiaceae</taxon>
        <taxon>Streptosporangium</taxon>
    </lineage>
</organism>
<keyword evidence="3" id="KW-0731">Sigma factor</keyword>